<accession>A0A672HDW1</accession>
<dbReference type="GO" id="GO:0046872">
    <property type="term" value="F:metal ion binding"/>
    <property type="evidence" value="ECO:0007669"/>
    <property type="project" value="UniProtKB-KW"/>
</dbReference>
<dbReference type="SUPFAM" id="SSF109604">
    <property type="entry name" value="HD-domain/PDEase-like"/>
    <property type="match status" value="1"/>
</dbReference>
<dbReference type="GO" id="GO:0007165">
    <property type="term" value="P:signal transduction"/>
    <property type="evidence" value="ECO:0007669"/>
    <property type="project" value="InterPro"/>
</dbReference>
<keyword evidence="1" id="KW-0479">Metal-binding</keyword>
<sequence length="414" mass="47774">MGSSSSSYAPKTIYLDVDGKVQKVISDSVFSSSHCRNTAIMMVDPEGALVSIDPTMPTNSPNVHDLNNLLVFCRAFRINELKTEVTNRLAMLEKRVELEGLKVVEIEKCKNDLKKLRDEMTSRGGGRVNCPCKYNFSDDGKKVTPRRDVPNYPKVCWLWQSFSLLFNSVNFKRFKDVLTAHENYRNNPFHNFRHCFCVSQMMYGMIHLCNLQILSLPECNIFANVDPEAFKQIRQAIITLILATDMARHGEILDSFKQKVDNFDFTNEEHVTCLKMVLIKCCDISNEVRPTEVAEPWVDCLLEEYFMQSDREKSEGLPVAPFMDRDKVTKPTAQIGFIKFVLIPMFETVMKLFPQIEEIMVQPLRDSRDHYEELKQIDDAMTEVELYLSIYLSITAIYCTDNMDPKSSEYSFKK</sequence>
<dbReference type="Gene3D" id="1.10.1300.10">
    <property type="entry name" value="3'5'-cyclic nucleotide phosphodiesterase, catalytic domain"/>
    <property type="match status" value="2"/>
</dbReference>
<keyword evidence="2" id="KW-0378">Hydrolase</keyword>
<evidence type="ECO:0000259" key="3">
    <source>
        <dbReference type="PROSITE" id="PS51845"/>
    </source>
</evidence>
<dbReference type="Ensembl" id="ENSSFAT00005028185.1">
    <property type="protein sequence ID" value="ENSSFAP00005027144.1"/>
    <property type="gene ID" value="ENSSFAG00005013808.1"/>
</dbReference>
<evidence type="ECO:0000313" key="4">
    <source>
        <dbReference type="Ensembl" id="ENSSFAP00005027144.1"/>
    </source>
</evidence>
<evidence type="ECO:0000256" key="2">
    <source>
        <dbReference type="ARBA" id="ARBA00022801"/>
    </source>
</evidence>
<dbReference type="PROSITE" id="PS51845">
    <property type="entry name" value="PDEASE_I_2"/>
    <property type="match status" value="1"/>
</dbReference>
<proteinExistence type="predicted"/>
<dbReference type="InterPro" id="IPR002073">
    <property type="entry name" value="PDEase_catalytic_dom"/>
</dbReference>
<dbReference type="Pfam" id="PF00233">
    <property type="entry name" value="PDEase_I"/>
    <property type="match status" value="1"/>
</dbReference>
<keyword evidence="5" id="KW-1185">Reference proteome</keyword>
<dbReference type="InterPro" id="IPR036971">
    <property type="entry name" value="PDEase_catalytic_dom_sf"/>
</dbReference>
<evidence type="ECO:0000313" key="5">
    <source>
        <dbReference type="Proteomes" id="UP000472267"/>
    </source>
</evidence>
<dbReference type="AlphaFoldDB" id="A0A672HDW1"/>
<protein>
    <submittedName>
        <fullName evidence="4">Phosphodiesterase 9A like</fullName>
    </submittedName>
</protein>
<reference evidence="4" key="2">
    <citation type="submission" date="2025-08" db="UniProtKB">
        <authorList>
            <consortium name="Ensembl"/>
        </authorList>
    </citation>
    <scope>IDENTIFICATION</scope>
</reference>
<feature type="domain" description="PDEase" evidence="3">
    <location>
        <begin position="211"/>
        <end position="378"/>
    </location>
</feature>
<reference evidence="4" key="3">
    <citation type="submission" date="2025-09" db="UniProtKB">
        <authorList>
            <consortium name="Ensembl"/>
        </authorList>
    </citation>
    <scope>IDENTIFICATION</scope>
</reference>
<dbReference type="GO" id="GO:0004114">
    <property type="term" value="F:3',5'-cyclic-nucleotide phosphodiesterase activity"/>
    <property type="evidence" value="ECO:0007669"/>
    <property type="project" value="InterPro"/>
</dbReference>
<name>A0A672HDW1_SALFA</name>
<organism evidence="4 5">
    <name type="scientific">Salarias fasciatus</name>
    <name type="common">Jewelled blenny</name>
    <name type="synonym">Blennius fasciatus</name>
    <dbReference type="NCBI Taxonomy" id="181472"/>
    <lineage>
        <taxon>Eukaryota</taxon>
        <taxon>Metazoa</taxon>
        <taxon>Chordata</taxon>
        <taxon>Craniata</taxon>
        <taxon>Vertebrata</taxon>
        <taxon>Euteleostomi</taxon>
        <taxon>Actinopterygii</taxon>
        <taxon>Neopterygii</taxon>
        <taxon>Teleostei</taxon>
        <taxon>Neoteleostei</taxon>
        <taxon>Acanthomorphata</taxon>
        <taxon>Ovalentaria</taxon>
        <taxon>Blenniimorphae</taxon>
        <taxon>Blenniiformes</taxon>
        <taxon>Blennioidei</taxon>
        <taxon>Blenniidae</taxon>
        <taxon>Salariinae</taxon>
        <taxon>Salarias</taxon>
    </lineage>
</organism>
<reference evidence="4" key="1">
    <citation type="submission" date="2019-06" db="EMBL/GenBank/DDBJ databases">
        <authorList>
            <consortium name="Wellcome Sanger Institute Data Sharing"/>
        </authorList>
    </citation>
    <scope>NUCLEOTIDE SEQUENCE [LARGE SCALE GENOMIC DNA]</scope>
</reference>
<dbReference type="PANTHER" id="PTHR11347">
    <property type="entry name" value="CYCLIC NUCLEOTIDE PHOSPHODIESTERASE"/>
    <property type="match status" value="1"/>
</dbReference>
<evidence type="ECO:0000256" key="1">
    <source>
        <dbReference type="ARBA" id="ARBA00022723"/>
    </source>
</evidence>
<gene>
    <name evidence="4" type="primary">pde9ac</name>
</gene>
<dbReference type="Proteomes" id="UP000472267">
    <property type="component" value="Chromosome 14"/>
</dbReference>